<dbReference type="Gene3D" id="3.10.310.10">
    <property type="entry name" value="Diaminopimelate Epimerase, Chain A, domain 1"/>
    <property type="match status" value="2"/>
</dbReference>
<dbReference type="PIRSF" id="PIRSF016184">
    <property type="entry name" value="PhzC_PhzF"/>
    <property type="match status" value="1"/>
</dbReference>
<keyword evidence="2 5" id="KW-0413">Isomerase</keyword>
<evidence type="ECO:0000256" key="2">
    <source>
        <dbReference type="ARBA" id="ARBA00023235"/>
    </source>
</evidence>
<dbReference type="EMBL" id="BMGH01000001">
    <property type="protein sequence ID" value="GGC98480.1"/>
    <property type="molecule type" value="Genomic_DNA"/>
</dbReference>
<reference evidence="5" key="2">
    <citation type="submission" date="2020-09" db="EMBL/GenBank/DDBJ databases">
        <authorList>
            <person name="Sun Q."/>
            <person name="Zhou Y."/>
        </authorList>
    </citation>
    <scope>NUCLEOTIDE SEQUENCE</scope>
    <source>
        <strain evidence="5">CGMCC 1.12921</strain>
    </source>
</reference>
<gene>
    <name evidence="5" type="ORF">GCM10011342_04250</name>
</gene>
<evidence type="ECO:0000256" key="3">
    <source>
        <dbReference type="PIRSR" id="PIRSR016184-1"/>
    </source>
</evidence>
<dbReference type="SUPFAM" id="SSF54506">
    <property type="entry name" value="Diaminopimelate epimerase-like"/>
    <property type="match status" value="1"/>
</dbReference>
<evidence type="ECO:0000256" key="4">
    <source>
        <dbReference type="SAM" id="MobiDB-lite"/>
    </source>
</evidence>
<dbReference type="GO" id="GO:0016853">
    <property type="term" value="F:isomerase activity"/>
    <property type="evidence" value="ECO:0007669"/>
    <property type="project" value="UniProtKB-KW"/>
</dbReference>
<reference evidence="5" key="1">
    <citation type="journal article" date="2014" name="Int. J. Syst. Evol. Microbiol.">
        <title>Complete genome sequence of Corynebacterium casei LMG S-19264T (=DSM 44701T), isolated from a smear-ripened cheese.</title>
        <authorList>
            <consortium name="US DOE Joint Genome Institute (JGI-PGF)"/>
            <person name="Walter F."/>
            <person name="Albersmeier A."/>
            <person name="Kalinowski J."/>
            <person name="Ruckert C."/>
        </authorList>
    </citation>
    <scope>NUCLEOTIDE SEQUENCE</scope>
    <source>
        <strain evidence="5">CGMCC 1.12921</strain>
    </source>
</reference>
<dbReference type="InterPro" id="IPR003719">
    <property type="entry name" value="Phenazine_PhzF-like"/>
</dbReference>
<comment type="caution">
    <text evidence="5">The sequence shown here is derived from an EMBL/GenBank/DDBJ whole genome shotgun (WGS) entry which is preliminary data.</text>
</comment>
<evidence type="ECO:0000313" key="6">
    <source>
        <dbReference type="Proteomes" id="UP000613582"/>
    </source>
</evidence>
<feature type="active site" evidence="3">
    <location>
        <position position="75"/>
    </location>
</feature>
<accession>A0A8J2Y4N7</accession>
<evidence type="ECO:0000256" key="1">
    <source>
        <dbReference type="ARBA" id="ARBA00008270"/>
    </source>
</evidence>
<proteinExistence type="inferred from homology"/>
<comment type="similarity">
    <text evidence="1">Belongs to the PhzF family.</text>
</comment>
<dbReference type="PANTHER" id="PTHR13774:SF17">
    <property type="entry name" value="PHENAZINE BIOSYNTHESIS-LIKE DOMAIN-CONTAINING PROTEIN"/>
    <property type="match status" value="1"/>
</dbReference>
<dbReference type="GO" id="GO:0005737">
    <property type="term" value="C:cytoplasm"/>
    <property type="evidence" value="ECO:0007669"/>
    <property type="project" value="TreeGrafter"/>
</dbReference>
<dbReference type="PANTHER" id="PTHR13774">
    <property type="entry name" value="PHENAZINE BIOSYNTHESIS PROTEIN"/>
    <property type="match status" value="1"/>
</dbReference>
<organism evidence="5 6">
    <name type="scientific">Aquisalinus flavus</name>
    <dbReference type="NCBI Taxonomy" id="1526572"/>
    <lineage>
        <taxon>Bacteria</taxon>
        <taxon>Pseudomonadati</taxon>
        <taxon>Pseudomonadota</taxon>
        <taxon>Alphaproteobacteria</taxon>
        <taxon>Parvularculales</taxon>
        <taxon>Parvularculaceae</taxon>
        <taxon>Aquisalinus</taxon>
    </lineage>
</organism>
<name>A0A8J2Y4N7_9PROT</name>
<dbReference type="Pfam" id="PF02567">
    <property type="entry name" value="PhzC-PhzF"/>
    <property type="match status" value="1"/>
</dbReference>
<dbReference type="Proteomes" id="UP000613582">
    <property type="component" value="Unassembled WGS sequence"/>
</dbReference>
<protein>
    <submittedName>
        <fullName evidence="5">Putative isomerase</fullName>
    </submittedName>
</protein>
<evidence type="ECO:0000313" key="5">
    <source>
        <dbReference type="EMBL" id="GGC98480.1"/>
    </source>
</evidence>
<dbReference type="NCBIfam" id="TIGR00654">
    <property type="entry name" value="PhzF_family"/>
    <property type="match status" value="1"/>
</dbReference>
<keyword evidence="6" id="KW-1185">Reference proteome</keyword>
<feature type="compositionally biased region" description="Polar residues" evidence="4">
    <location>
        <begin position="1"/>
        <end position="12"/>
    </location>
</feature>
<sequence length="304" mass="32994">MIGPNGSQWPTQSRDHRVKARKSDGSAEMTEYDFYQVDAFTDKIFAGNPAGVMPLTEWLPDETLQAIAMENNLAETAYMISKGNGQYDLRWFTPGSEVPLCGHATLATAHILYTELGEAAETITFDTMSGPLMVSRQGNGYAMDFPADEARPLKNVPSFLIEALGDDPAEILAGQYILVVYEDAETVRGLNPNMLLLDKVRTERGRGAAENCVCVTAPGDRKEGGGGYDFISRFFAPGVGINEDPVTGSAHCLTAPYWAGRLGRDDLQAFQASPRGGIVKCRVEGDRVILSGDAVTYLRGRISL</sequence>
<dbReference type="AlphaFoldDB" id="A0A8J2Y4N7"/>
<feature type="region of interest" description="Disordered" evidence="4">
    <location>
        <begin position="1"/>
        <end position="24"/>
    </location>
</feature>